<feature type="chain" id="PRO_5010665145" evidence="1">
    <location>
        <begin position="18"/>
        <end position="181"/>
    </location>
</feature>
<name>A0A1U7X0Q2_NICSY</name>
<keyword evidence="2" id="KW-1185">Reference proteome</keyword>
<proteinExistence type="predicted"/>
<evidence type="ECO:0000256" key="1">
    <source>
        <dbReference type="SAM" id="SignalP"/>
    </source>
</evidence>
<evidence type="ECO:0000313" key="2">
    <source>
        <dbReference type="Proteomes" id="UP000189701"/>
    </source>
</evidence>
<feature type="signal peptide" evidence="1">
    <location>
        <begin position="1"/>
        <end position="17"/>
    </location>
</feature>
<evidence type="ECO:0000313" key="3">
    <source>
        <dbReference type="RefSeq" id="XP_009785736.1"/>
    </source>
</evidence>
<dbReference type="Proteomes" id="UP000189701">
    <property type="component" value="Unplaced"/>
</dbReference>
<evidence type="ECO:0000313" key="4">
    <source>
        <dbReference type="RefSeq" id="XP_009785737.1"/>
    </source>
</evidence>
<organism evidence="2 4">
    <name type="scientific">Nicotiana sylvestris</name>
    <name type="common">Wood tobacco</name>
    <name type="synonym">South American tobacco</name>
    <dbReference type="NCBI Taxonomy" id="4096"/>
    <lineage>
        <taxon>Eukaryota</taxon>
        <taxon>Viridiplantae</taxon>
        <taxon>Streptophyta</taxon>
        <taxon>Embryophyta</taxon>
        <taxon>Tracheophyta</taxon>
        <taxon>Spermatophyta</taxon>
        <taxon>Magnoliopsida</taxon>
        <taxon>eudicotyledons</taxon>
        <taxon>Gunneridae</taxon>
        <taxon>Pentapetalae</taxon>
        <taxon>asterids</taxon>
        <taxon>lamiids</taxon>
        <taxon>Solanales</taxon>
        <taxon>Solanaceae</taxon>
        <taxon>Nicotianoideae</taxon>
        <taxon>Nicotianeae</taxon>
        <taxon>Nicotiana</taxon>
    </lineage>
</organism>
<protein>
    <submittedName>
        <fullName evidence="3 4">Uncharacterized protein LOC104233968 isoform X1</fullName>
    </submittedName>
</protein>
<sequence length="181" mass="20534">MVWPVFTLLYKLYPVFSKYLICSELVSMINCLKEAMMIFCPCDQEVTGSSCGNRLLQRCRACPQISGGSLQPWRRRISFCSSYNRDLSLKTVIGSIQLDRSRGDFAQIGCFEATIYILEMVMPAKQSQPQPIYKFSCFWNSRSSAVAVVRTTSQKLHFASVGNGYDRGDARTTTKQQILCF</sequence>
<dbReference type="RefSeq" id="XP_009785736.1">
    <property type="nucleotide sequence ID" value="XM_009787434.1"/>
</dbReference>
<dbReference type="AlphaFoldDB" id="A0A1U7X0Q2"/>
<gene>
    <name evidence="3 4" type="primary">LOC104233968</name>
</gene>
<accession>A0A1U7X0Q2</accession>
<reference evidence="2" key="1">
    <citation type="journal article" date="2013" name="Genome Biol.">
        <title>Reference genomes and transcriptomes of Nicotiana sylvestris and Nicotiana tomentosiformis.</title>
        <authorList>
            <person name="Sierro N."/>
            <person name="Battey J.N."/>
            <person name="Ouadi S."/>
            <person name="Bovet L."/>
            <person name="Goepfert S."/>
            <person name="Bakaher N."/>
            <person name="Peitsch M.C."/>
            <person name="Ivanov N.V."/>
        </authorList>
    </citation>
    <scope>NUCLEOTIDE SEQUENCE [LARGE SCALE GENOMIC DNA]</scope>
</reference>
<dbReference type="RefSeq" id="XP_009785737.1">
    <property type="nucleotide sequence ID" value="XM_009787435.1"/>
</dbReference>
<reference evidence="3 4" key="2">
    <citation type="submission" date="2025-04" db="UniProtKB">
        <authorList>
            <consortium name="RefSeq"/>
        </authorList>
    </citation>
    <scope>IDENTIFICATION</scope>
    <source>
        <tissue evidence="3 4">Leaf</tissue>
    </source>
</reference>
<keyword evidence="1" id="KW-0732">Signal</keyword>